<dbReference type="OrthoDB" id="3349377at2759"/>
<keyword evidence="2" id="KW-0812">Transmembrane</keyword>
<dbReference type="AlphaFoldDB" id="A0A165YUQ5"/>
<proteinExistence type="predicted"/>
<evidence type="ECO:0000313" key="3">
    <source>
        <dbReference type="EMBL" id="KZT33626.1"/>
    </source>
</evidence>
<keyword evidence="2" id="KW-0472">Membrane</keyword>
<organism evidence="3 4">
    <name type="scientific">Sistotremastrum suecicum HHB10207 ss-3</name>
    <dbReference type="NCBI Taxonomy" id="1314776"/>
    <lineage>
        <taxon>Eukaryota</taxon>
        <taxon>Fungi</taxon>
        <taxon>Dikarya</taxon>
        <taxon>Basidiomycota</taxon>
        <taxon>Agaricomycotina</taxon>
        <taxon>Agaricomycetes</taxon>
        <taxon>Sistotremastrales</taxon>
        <taxon>Sistotremastraceae</taxon>
        <taxon>Sistotremastrum</taxon>
    </lineage>
</organism>
<keyword evidence="2" id="KW-1133">Transmembrane helix</keyword>
<dbReference type="Proteomes" id="UP000076798">
    <property type="component" value="Unassembled WGS sequence"/>
</dbReference>
<evidence type="ECO:0000256" key="2">
    <source>
        <dbReference type="SAM" id="Phobius"/>
    </source>
</evidence>
<evidence type="ECO:0000256" key="1">
    <source>
        <dbReference type="SAM" id="MobiDB-lite"/>
    </source>
</evidence>
<reference evidence="3 4" key="1">
    <citation type="journal article" date="2016" name="Mol. Biol. Evol.">
        <title>Comparative Genomics of Early-Diverging Mushroom-Forming Fungi Provides Insights into the Origins of Lignocellulose Decay Capabilities.</title>
        <authorList>
            <person name="Nagy L.G."/>
            <person name="Riley R."/>
            <person name="Tritt A."/>
            <person name="Adam C."/>
            <person name="Daum C."/>
            <person name="Floudas D."/>
            <person name="Sun H."/>
            <person name="Yadav J.S."/>
            <person name="Pangilinan J."/>
            <person name="Larsson K.H."/>
            <person name="Matsuura K."/>
            <person name="Barry K."/>
            <person name="Labutti K."/>
            <person name="Kuo R."/>
            <person name="Ohm R.A."/>
            <person name="Bhattacharya S.S."/>
            <person name="Shirouzu T."/>
            <person name="Yoshinaga Y."/>
            <person name="Martin F.M."/>
            <person name="Grigoriev I.V."/>
            <person name="Hibbett D.S."/>
        </authorList>
    </citation>
    <scope>NUCLEOTIDE SEQUENCE [LARGE SCALE GENOMIC DNA]</scope>
    <source>
        <strain evidence="3 4">HHB10207 ss-3</strain>
    </source>
</reference>
<name>A0A165YUQ5_9AGAM</name>
<evidence type="ECO:0000313" key="4">
    <source>
        <dbReference type="Proteomes" id="UP000076798"/>
    </source>
</evidence>
<feature type="transmembrane region" description="Helical" evidence="2">
    <location>
        <begin position="12"/>
        <end position="32"/>
    </location>
</feature>
<sequence>MTLMEVIIRDTMWYFSCAFVINLATCLIMRFGLMASTYMGGFSGAAFSFIGTRIVFLLREADDRKVRGTLDSTFFRSKVASGVGEDNKEPQHRRRRRRHESTQEISQPMAFRKVDTITTEMELEAWPTSALDAVNEEVDFGVHRKDHDKVLEGEVTQDGQDNSIEPWVGYGAVQNQDVGTSMEMGEMARYRSVLDRDETDATGV</sequence>
<keyword evidence="4" id="KW-1185">Reference proteome</keyword>
<gene>
    <name evidence="3" type="ORF">SISSUDRAFT_1132441</name>
</gene>
<dbReference type="EMBL" id="KV428229">
    <property type="protein sequence ID" value="KZT33626.1"/>
    <property type="molecule type" value="Genomic_DNA"/>
</dbReference>
<feature type="region of interest" description="Disordered" evidence="1">
    <location>
        <begin position="81"/>
        <end position="104"/>
    </location>
</feature>
<feature type="transmembrane region" description="Helical" evidence="2">
    <location>
        <begin position="38"/>
        <end position="58"/>
    </location>
</feature>
<accession>A0A165YUQ5</accession>
<protein>
    <submittedName>
        <fullName evidence="3">Uncharacterized protein</fullName>
    </submittedName>
</protein>